<evidence type="ECO:0000313" key="1">
    <source>
        <dbReference type="EMBL" id="AGI74406.1"/>
    </source>
</evidence>
<dbReference type="PANTHER" id="PTHR21485">
    <property type="entry name" value="HAD SUPERFAMILY MEMBERS CMAS AND KDSC"/>
    <property type="match status" value="1"/>
</dbReference>
<dbReference type="KEGG" id="oar:OA238_c45420"/>
<dbReference type="Gene3D" id="3.90.550.10">
    <property type="entry name" value="Spore Coat Polysaccharide Biosynthesis Protein SpsA, Chain A"/>
    <property type="match status" value="1"/>
</dbReference>
<dbReference type="InterPro" id="IPR020039">
    <property type="entry name" value="PseF"/>
</dbReference>
<protein>
    <submittedName>
        <fullName evidence="1">Putative acylneuraminate cytidylyltransferase</fullName>
        <ecNumber evidence="1">2.7.7.43</ecNumber>
    </submittedName>
</protein>
<dbReference type="InterPro" id="IPR029044">
    <property type="entry name" value="Nucleotide-diphossugar_trans"/>
</dbReference>
<dbReference type="EMBL" id="CP003742">
    <property type="protein sequence ID" value="AGI74406.1"/>
    <property type="molecule type" value="Genomic_DNA"/>
</dbReference>
<keyword evidence="1" id="KW-0548">Nucleotidyltransferase</keyword>
<evidence type="ECO:0000313" key="2">
    <source>
        <dbReference type="Proteomes" id="UP000004688"/>
    </source>
</evidence>
<dbReference type="InterPro" id="IPR050793">
    <property type="entry name" value="CMP-NeuNAc_synthase"/>
</dbReference>
<dbReference type="RefSeq" id="WP_015497344.1">
    <property type="nucleotide sequence ID" value="NC_020908.1"/>
</dbReference>
<organism evidence="1 2">
    <name type="scientific">Octadecabacter arcticus 238</name>
    <dbReference type="NCBI Taxonomy" id="391616"/>
    <lineage>
        <taxon>Bacteria</taxon>
        <taxon>Pseudomonadati</taxon>
        <taxon>Pseudomonadota</taxon>
        <taxon>Alphaproteobacteria</taxon>
        <taxon>Rhodobacterales</taxon>
        <taxon>Roseobacteraceae</taxon>
        <taxon>Octadecabacter</taxon>
    </lineage>
</organism>
<keyword evidence="2" id="KW-1185">Reference proteome</keyword>
<accession>M9RV55</accession>
<dbReference type="SUPFAM" id="SSF53448">
    <property type="entry name" value="Nucleotide-diphospho-sugar transferases"/>
    <property type="match status" value="1"/>
</dbReference>
<dbReference type="Pfam" id="PF02348">
    <property type="entry name" value="CTP_transf_3"/>
    <property type="match status" value="1"/>
</dbReference>
<dbReference type="Proteomes" id="UP000004688">
    <property type="component" value="Chromosome"/>
</dbReference>
<dbReference type="OrthoDB" id="9805604at2"/>
<dbReference type="NCBIfam" id="TIGR03584">
    <property type="entry name" value="PseF"/>
    <property type="match status" value="1"/>
</dbReference>
<dbReference type="STRING" id="391616.OA238_c45420"/>
<dbReference type="PANTHER" id="PTHR21485:SF6">
    <property type="entry name" value="N-ACYLNEURAMINATE CYTIDYLYLTRANSFERASE-RELATED"/>
    <property type="match status" value="1"/>
</dbReference>
<reference evidence="1 2" key="1">
    <citation type="journal article" date="2013" name="PLoS ONE">
        <title>Poles Apart: Arctic and Antarctic Octadecabacter strains Share High Genome Plasticity and a New Type of Xanthorhodopsin.</title>
        <authorList>
            <person name="Vollmers J."/>
            <person name="Voget S."/>
            <person name="Dietrich S."/>
            <person name="Gollnow K."/>
            <person name="Smits M."/>
            <person name="Meyer K."/>
            <person name="Brinkhoff T."/>
            <person name="Simon M."/>
            <person name="Daniel R."/>
        </authorList>
    </citation>
    <scope>NUCLEOTIDE SEQUENCE [LARGE SCALE GENOMIC DNA]</scope>
    <source>
        <strain evidence="1 2">238</strain>
    </source>
</reference>
<dbReference type="HOGENOM" id="CLU_042930_1_0_5"/>
<dbReference type="EC" id="2.7.7.43" evidence="1"/>
<proteinExistence type="predicted"/>
<sequence>MEKSVAIIPARGGSKRIPRKNIKPFCGKPALSWPISVAQESGLFDQIIVSTDDPEIAQIAQNIGATVLMRTPELSDDFTSSTDVIRDTVARMDLQPDTSVCCIYPTAFFLDQADLCLGHKKLLAGAKWVLTVGQYPTPIDRAYKRVGQSLVPRALAMMSKRSQDLAPAFFDAGQFYWATAKTWLDAESHVWDGADGVELPLDRAVDIDTPADWHSAEKLFKLLMYTP</sequence>
<dbReference type="AlphaFoldDB" id="M9RV55"/>
<dbReference type="eggNOG" id="COG1083">
    <property type="taxonomic scope" value="Bacteria"/>
</dbReference>
<gene>
    <name evidence="1" type="ORF">OA238_c45420</name>
</gene>
<keyword evidence="1" id="KW-0808">Transferase</keyword>
<name>M9RV55_9RHOB</name>
<dbReference type="GO" id="GO:0008781">
    <property type="term" value="F:N-acylneuraminate cytidylyltransferase activity"/>
    <property type="evidence" value="ECO:0007669"/>
    <property type="project" value="UniProtKB-EC"/>
</dbReference>
<dbReference type="InterPro" id="IPR003329">
    <property type="entry name" value="Cytidylyl_trans"/>
</dbReference>
<dbReference type="CDD" id="cd02513">
    <property type="entry name" value="CMP-NeuAc_Synthase"/>
    <property type="match status" value="1"/>
</dbReference>